<accession>A0AAV5TJP1</accession>
<sequence length="231" mass="25636">EVLLPLASAAYADDPTQCLNRQLPGSTLNRRFEIPYNSTGNNTCSAFTFVDESRQMIGLVFRGTNSDEQLAYETQAILSSGQMIFQDGGKVAPYFNNAYFTLWNSAGLGCNVQEMCNKYPNFHLFITGHSLGGAMAALSAVHIISSGVHSSRRMSLYTFGEPRTGDEEFARLLDFSVAYRVVHNNDKIPHIPTQSMGYEHHGTEIFYENDMQPGSPYQTCRGDEDANCSDK</sequence>
<evidence type="ECO:0000259" key="1">
    <source>
        <dbReference type="Pfam" id="PF01764"/>
    </source>
</evidence>
<dbReference type="PANTHER" id="PTHR45908:SF11">
    <property type="entry name" value="FUNGAL LIPASE-LIKE DOMAIN-CONTAINING PROTEIN"/>
    <property type="match status" value="1"/>
</dbReference>
<dbReference type="EMBL" id="BTSX01000004">
    <property type="protein sequence ID" value="GMS94503.1"/>
    <property type="molecule type" value="Genomic_DNA"/>
</dbReference>
<dbReference type="CDD" id="cd00519">
    <property type="entry name" value="Lipase_3"/>
    <property type="match status" value="1"/>
</dbReference>
<dbReference type="GO" id="GO:0006629">
    <property type="term" value="P:lipid metabolic process"/>
    <property type="evidence" value="ECO:0007669"/>
    <property type="project" value="InterPro"/>
</dbReference>
<organism evidence="2 3">
    <name type="scientific">Pristionchus entomophagus</name>
    <dbReference type="NCBI Taxonomy" id="358040"/>
    <lineage>
        <taxon>Eukaryota</taxon>
        <taxon>Metazoa</taxon>
        <taxon>Ecdysozoa</taxon>
        <taxon>Nematoda</taxon>
        <taxon>Chromadorea</taxon>
        <taxon>Rhabditida</taxon>
        <taxon>Rhabditina</taxon>
        <taxon>Diplogasteromorpha</taxon>
        <taxon>Diplogasteroidea</taxon>
        <taxon>Neodiplogasteridae</taxon>
        <taxon>Pristionchus</taxon>
    </lineage>
</organism>
<feature type="domain" description="Fungal lipase-type" evidence="1">
    <location>
        <begin position="59"/>
        <end position="194"/>
    </location>
</feature>
<reference evidence="2" key="1">
    <citation type="submission" date="2023-10" db="EMBL/GenBank/DDBJ databases">
        <title>Genome assembly of Pristionchus species.</title>
        <authorList>
            <person name="Yoshida K."/>
            <person name="Sommer R.J."/>
        </authorList>
    </citation>
    <scope>NUCLEOTIDE SEQUENCE</scope>
    <source>
        <strain evidence="2">RS0144</strain>
    </source>
</reference>
<feature type="non-terminal residue" evidence="2">
    <location>
        <position position="1"/>
    </location>
</feature>
<dbReference type="PANTHER" id="PTHR45908">
    <property type="entry name" value="PROTEIN CBG11750-RELATED"/>
    <property type="match status" value="1"/>
</dbReference>
<dbReference type="SUPFAM" id="SSF53474">
    <property type="entry name" value="alpha/beta-Hydrolases"/>
    <property type="match status" value="1"/>
</dbReference>
<name>A0AAV5TJP1_9BILA</name>
<dbReference type="InterPro" id="IPR002921">
    <property type="entry name" value="Fungal_lipase-type"/>
</dbReference>
<comment type="caution">
    <text evidence="2">The sequence shown here is derived from an EMBL/GenBank/DDBJ whole genome shotgun (WGS) entry which is preliminary data.</text>
</comment>
<keyword evidence="3" id="KW-1185">Reference proteome</keyword>
<gene>
    <name evidence="2" type="ORF">PENTCL1PPCAC_16678</name>
</gene>
<evidence type="ECO:0000313" key="2">
    <source>
        <dbReference type="EMBL" id="GMS94503.1"/>
    </source>
</evidence>
<feature type="non-terminal residue" evidence="2">
    <location>
        <position position="231"/>
    </location>
</feature>
<dbReference type="Pfam" id="PF01764">
    <property type="entry name" value="Lipase_3"/>
    <property type="match status" value="1"/>
</dbReference>
<dbReference type="InterPro" id="IPR029058">
    <property type="entry name" value="AB_hydrolase_fold"/>
</dbReference>
<dbReference type="AlphaFoldDB" id="A0AAV5TJP1"/>
<protein>
    <recommendedName>
        <fullName evidence="1">Fungal lipase-type domain-containing protein</fullName>
    </recommendedName>
</protein>
<proteinExistence type="predicted"/>
<dbReference type="Gene3D" id="3.40.50.1820">
    <property type="entry name" value="alpha/beta hydrolase"/>
    <property type="match status" value="1"/>
</dbReference>
<evidence type="ECO:0000313" key="3">
    <source>
        <dbReference type="Proteomes" id="UP001432027"/>
    </source>
</evidence>
<dbReference type="Proteomes" id="UP001432027">
    <property type="component" value="Unassembled WGS sequence"/>
</dbReference>